<feature type="transmembrane region" description="Helical" evidence="10">
    <location>
        <begin position="160"/>
        <end position="178"/>
    </location>
</feature>
<reference evidence="11 12" key="2">
    <citation type="journal article" date="2016" name="Int. J. Syst. Evol. Microbiol.">
        <title>Flavisolibacter tropicus sp. nov., isolated from tropical soil.</title>
        <authorList>
            <person name="Lee J.J."/>
            <person name="Kang M.S."/>
            <person name="Kim G.S."/>
            <person name="Lee C.S."/>
            <person name="Lim S."/>
            <person name="Lee J."/>
            <person name="Roh S.H."/>
            <person name="Kang H."/>
            <person name="Ha J.M."/>
            <person name="Bae S."/>
            <person name="Jung H.Y."/>
            <person name="Kim M.K."/>
        </authorList>
    </citation>
    <scope>NUCLEOTIDE SEQUENCE [LARGE SCALE GENOMIC DNA]</scope>
    <source>
        <strain evidence="11 12">LCS9</strain>
    </source>
</reference>
<feature type="transmembrane region" description="Helical" evidence="10">
    <location>
        <begin position="468"/>
        <end position="487"/>
    </location>
</feature>
<evidence type="ECO:0000256" key="5">
    <source>
        <dbReference type="ARBA" id="ARBA00022984"/>
    </source>
</evidence>
<name>A0A172TSG6_9BACT</name>
<evidence type="ECO:0000256" key="8">
    <source>
        <dbReference type="ARBA" id="ARBA00060041"/>
    </source>
</evidence>
<gene>
    <name evidence="11" type="ORF">SY85_05435</name>
</gene>
<dbReference type="Proteomes" id="UP000077177">
    <property type="component" value="Chromosome"/>
</dbReference>
<evidence type="ECO:0000313" key="12">
    <source>
        <dbReference type="Proteomes" id="UP000077177"/>
    </source>
</evidence>
<sequence length="509" mass="58632">MGFLKSESYKKGAITSIFFSGIAKGLAFFQSVVIAFYFGSNFHTDVYFFVYTTITLIASYIISLNYLVLIPEAMKISSEESEIASQRFLNFFLYIFIFLVSLLEICFYCDPIQFFETFSKLDSSILKSEMHTMTLFMPVLLLIVLTTYFTDILTSKKYFALPLIVNSINSLLTVLSVFVLHKYVGVSCAIIGIYVGYIINLLWLLYILLQKLRWNFLSVNFKIQKKVRKNIAYAYLSQVTTFLGSFFPIYLISSFSSGIMTSLNYAQRLYQIPEQLIISQTSSVLGIKLNELNVNKQNNELNRILLEVVSSTLFIVVPFSFAFYLYSEKIVEIIYMRGSFDVSSVKSTALFLKYFGISIPFIALNAFYSRVFIALQKMKLAFYSSLFVNIIFLLLMYLFVQLLGPIGYPIAISTYLGCSVIILFPLLFQLRMPLINSIGIIKCVFRIYGLNLILNLPIWFLLKSEIEFNIFLYATWIVSCLIILNYYTKTSIHFYNIQKIILKKVAFSK</sequence>
<keyword evidence="2" id="KW-1003">Cell membrane</keyword>
<dbReference type="STRING" id="1492898.SY85_05435"/>
<dbReference type="EMBL" id="CP011390">
    <property type="protein sequence ID" value="ANE50021.1"/>
    <property type="molecule type" value="Genomic_DNA"/>
</dbReference>
<dbReference type="PANTHER" id="PTHR47019:SF1">
    <property type="entry name" value="LIPID II FLIPPASE MURJ"/>
    <property type="match status" value="1"/>
</dbReference>
<feature type="transmembrane region" description="Helical" evidence="10">
    <location>
        <begin position="91"/>
        <end position="115"/>
    </location>
</feature>
<evidence type="ECO:0008006" key="13">
    <source>
        <dbReference type="Google" id="ProtNLM"/>
    </source>
</evidence>
<keyword evidence="6 10" id="KW-1133">Transmembrane helix</keyword>
<comment type="similarity">
    <text evidence="9">Belongs to the MurJ/MviN family.</text>
</comment>
<feature type="transmembrane region" description="Helical" evidence="10">
    <location>
        <begin position="230"/>
        <end position="252"/>
    </location>
</feature>
<keyword evidence="3 10" id="KW-0812">Transmembrane</keyword>
<dbReference type="Pfam" id="PF03023">
    <property type="entry name" value="MurJ"/>
    <property type="match status" value="1"/>
</dbReference>
<evidence type="ECO:0000256" key="10">
    <source>
        <dbReference type="SAM" id="Phobius"/>
    </source>
</evidence>
<feature type="transmembrane region" description="Helical" evidence="10">
    <location>
        <begin position="184"/>
        <end position="209"/>
    </location>
</feature>
<dbReference type="InterPro" id="IPR051050">
    <property type="entry name" value="Lipid_II_flippase_MurJ/MviN"/>
</dbReference>
<dbReference type="OrthoDB" id="1047558at2"/>
<keyword evidence="7 10" id="KW-0472">Membrane</keyword>
<dbReference type="PRINTS" id="PR01806">
    <property type="entry name" value="VIRFACTRMVIN"/>
</dbReference>
<feature type="transmembrane region" description="Helical" evidence="10">
    <location>
        <begin position="380"/>
        <end position="400"/>
    </location>
</feature>
<dbReference type="GO" id="GO:0005886">
    <property type="term" value="C:plasma membrane"/>
    <property type="evidence" value="ECO:0007669"/>
    <property type="project" value="UniProtKB-SubCell"/>
</dbReference>
<feature type="transmembrane region" description="Helical" evidence="10">
    <location>
        <begin position="46"/>
        <end position="70"/>
    </location>
</feature>
<evidence type="ECO:0000256" key="2">
    <source>
        <dbReference type="ARBA" id="ARBA00022475"/>
    </source>
</evidence>
<evidence type="ECO:0000256" key="3">
    <source>
        <dbReference type="ARBA" id="ARBA00022692"/>
    </source>
</evidence>
<dbReference type="RefSeq" id="WP_066402229.1">
    <property type="nucleotide sequence ID" value="NZ_CP011390.1"/>
</dbReference>
<dbReference type="GO" id="GO:0008360">
    <property type="term" value="P:regulation of cell shape"/>
    <property type="evidence" value="ECO:0007669"/>
    <property type="project" value="UniProtKB-KW"/>
</dbReference>
<evidence type="ECO:0000256" key="6">
    <source>
        <dbReference type="ARBA" id="ARBA00022989"/>
    </source>
</evidence>
<proteinExistence type="inferred from homology"/>
<evidence type="ECO:0000256" key="4">
    <source>
        <dbReference type="ARBA" id="ARBA00022960"/>
    </source>
</evidence>
<comment type="function">
    <text evidence="8">Involved in peptidoglycan biosynthesis. Transports lipid-linked peptidoglycan precursors from the inner to the outer leaflet of the cytoplasmic membrane.</text>
</comment>
<dbReference type="GO" id="GO:0034204">
    <property type="term" value="P:lipid translocation"/>
    <property type="evidence" value="ECO:0007669"/>
    <property type="project" value="TreeGrafter"/>
</dbReference>
<feature type="transmembrane region" description="Helical" evidence="10">
    <location>
        <begin position="440"/>
        <end position="462"/>
    </location>
</feature>
<dbReference type="GO" id="GO:0009252">
    <property type="term" value="P:peptidoglycan biosynthetic process"/>
    <property type="evidence" value="ECO:0007669"/>
    <property type="project" value="UniProtKB-KW"/>
</dbReference>
<protein>
    <recommendedName>
        <fullName evidence="13">Polysaccharide biosynthesis protein C-terminal domain-containing protein</fullName>
    </recommendedName>
</protein>
<dbReference type="KEGG" id="fla:SY85_05435"/>
<reference evidence="12" key="1">
    <citation type="submission" date="2015-01" db="EMBL/GenBank/DDBJ databases">
        <title>Flavisolibacter sp./LCS9/ whole genome sequencing.</title>
        <authorList>
            <person name="Kim M.K."/>
            <person name="Srinivasan S."/>
            <person name="Lee J.-J."/>
        </authorList>
    </citation>
    <scope>NUCLEOTIDE SEQUENCE [LARGE SCALE GENOMIC DNA]</scope>
    <source>
        <strain evidence="12">LCS9</strain>
    </source>
</reference>
<evidence type="ECO:0000256" key="7">
    <source>
        <dbReference type="ARBA" id="ARBA00023136"/>
    </source>
</evidence>
<keyword evidence="4" id="KW-0133">Cell shape</keyword>
<dbReference type="GO" id="GO:0015648">
    <property type="term" value="F:lipid-linked peptidoglycan transporter activity"/>
    <property type="evidence" value="ECO:0007669"/>
    <property type="project" value="TreeGrafter"/>
</dbReference>
<organism evidence="11 12">
    <name type="scientific">Flavisolibacter tropicus</name>
    <dbReference type="NCBI Taxonomy" id="1492898"/>
    <lineage>
        <taxon>Bacteria</taxon>
        <taxon>Pseudomonadati</taxon>
        <taxon>Bacteroidota</taxon>
        <taxon>Chitinophagia</taxon>
        <taxon>Chitinophagales</taxon>
        <taxon>Chitinophagaceae</taxon>
        <taxon>Flavisolibacter</taxon>
    </lineage>
</organism>
<dbReference type="AlphaFoldDB" id="A0A172TSG6"/>
<evidence type="ECO:0000313" key="11">
    <source>
        <dbReference type="EMBL" id="ANE50021.1"/>
    </source>
</evidence>
<feature type="transmembrane region" description="Helical" evidence="10">
    <location>
        <begin position="12"/>
        <end position="40"/>
    </location>
</feature>
<keyword evidence="12" id="KW-1185">Reference proteome</keyword>
<dbReference type="InterPro" id="IPR004268">
    <property type="entry name" value="MurJ"/>
</dbReference>
<comment type="subcellular location">
    <subcellularLocation>
        <location evidence="1">Cell membrane</location>
        <topology evidence="1">Multi-pass membrane protein</topology>
    </subcellularLocation>
</comment>
<dbReference type="PANTHER" id="PTHR47019">
    <property type="entry name" value="LIPID II FLIPPASE MURJ"/>
    <property type="match status" value="1"/>
</dbReference>
<feature type="transmembrane region" description="Helical" evidence="10">
    <location>
        <begin position="304"/>
        <end position="327"/>
    </location>
</feature>
<accession>A0A172TSG6</accession>
<keyword evidence="5" id="KW-0573">Peptidoglycan synthesis</keyword>
<feature type="transmembrane region" description="Helical" evidence="10">
    <location>
        <begin position="406"/>
        <end position="428"/>
    </location>
</feature>
<evidence type="ECO:0000256" key="1">
    <source>
        <dbReference type="ARBA" id="ARBA00004651"/>
    </source>
</evidence>
<evidence type="ECO:0000256" key="9">
    <source>
        <dbReference type="ARBA" id="ARBA00061532"/>
    </source>
</evidence>
<feature type="transmembrane region" description="Helical" evidence="10">
    <location>
        <begin position="135"/>
        <end position="153"/>
    </location>
</feature>